<dbReference type="AlphaFoldDB" id="A0ABD0YGH2"/>
<sequence length="154" mass="17227">MDKTVVFLTGFGPFEGHETNASWEAVKLVPTLNTEEELSIKLFVEQLPVVYSSIEKLVPELKLAYKPDVTIHVGVYNGRGIRIEEFAKKKGYTKNDIIDNCPKGGICSTGSDDVLCTQINLPLLSRTFFNETKQPIYISKEAGKYVLLLRTLCP</sequence>
<dbReference type="GO" id="GO:0008234">
    <property type="term" value="F:cysteine-type peptidase activity"/>
    <property type="evidence" value="ECO:0007669"/>
    <property type="project" value="UniProtKB-KW"/>
</dbReference>
<evidence type="ECO:0008006" key="8">
    <source>
        <dbReference type="Google" id="ProtNLM"/>
    </source>
</evidence>
<evidence type="ECO:0000256" key="5">
    <source>
        <dbReference type="ARBA" id="ARBA00022807"/>
    </source>
</evidence>
<organism evidence="6 7">
    <name type="scientific">Ranatra chinensis</name>
    <dbReference type="NCBI Taxonomy" id="642074"/>
    <lineage>
        <taxon>Eukaryota</taxon>
        <taxon>Metazoa</taxon>
        <taxon>Ecdysozoa</taxon>
        <taxon>Arthropoda</taxon>
        <taxon>Hexapoda</taxon>
        <taxon>Insecta</taxon>
        <taxon>Pterygota</taxon>
        <taxon>Neoptera</taxon>
        <taxon>Paraneoptera</taxon>
        <taxon>Hemiptera</taxon>
        <taxon>Heteroptera</taxon>
        <taxon>Panheteroptera</taxon>
        <taxon>Nepomorpha</taxon>
        <taxon>Nepidae</taxon>
        <taxon>Ranatrinae</taxon>
        <taxon>Ranatra</taxon>
    </lineage>
</organism>
<dbReference type="EMBL" id="JBFDAA010000008">
    <property type="protein sequence ID" value="KAL1130296.1"/>
    <property type="molecule type" value="Genomic_DNA"/>
</dbReference>
<dbReference type="Proteomes" id="UP001558652">
    <property type="component" value="Unassembled WGS sequence"/>
</dbReference>
<accession>A0ABD0YGH2</accession>
<dbReference type="PANTHER" id="PTHR23402">
    <property type="entry name" value="PROTEASE FAMILY C15 PYROGLUTAMYL-PEPTIDASE I-RELATED"/>
    <property type="match status" value="1"/>
</dbReference>
<evidence type="ECO:0000256" key="4">
    <source>
        <dbReference type="ARBA" id="ARBA00022801"/>
    </source>
</evidence>
<keyword evidence="7" id="KW-1185">Reference proteome</keyword>
<evidence type="ECO:0000256" key="3">
    <source>
        <dbReference type="ARBA" id="ARBA00022670"/>
    </source>
</evidence>
<dbReference type="PANTHER" id="PTHR23402:SF1">
    <property type="entry name" value="PYROGLUTAMYL-PEPTIDASE I"/>
    <property type="match status" value="1"/>
</dbReference>
<evidence type="ECO:0000313" key="7">
    <source>
        <dbReference type="Proteomes" id="UP001558652"/>
    </source>
</evidence>
<protein>
    <recommendedName>
        <fullName evidence="8">Pyroglutamyl-peptidase I</fullName>
    </recommendedName>
</protein>
<dbReference type="InterPro" id="IPR016125">
    <property type="entry name" value="Peptidase_C15-like"/>
</dbReference>
<dbReference type="GO" id="GO:0006508">
    <property type="term" value="P:proteolysis"/>
    <property type="evidence" value="ECO:0007669"/>
    <property type="project" value="UniProtKB-KW"/>
</dbReference>
<dbReference type="Gene3D" id="3.40.630.20">
    <property type="entry name" value="Peptidase C15, pyroglutamyl peptidase I-like"/>
    <property type="match status" value="1"/>
</dbReference>
<keyword evidence="4" id="KW-0378">Hydrolase</keyword>
<dbReference type="InterPro" id="IPR036440">
    <property type="entry name" value="Peptidase_C15-like_sf"/>
</dbReference>
<dbReference type="Pfam" id="PF01470">
    <property type="entry name" value="Peptidase_C15"/>
    <property type="match status" value="1"/>
</dbReference>
<proteinExistence type="inferred from homology"/>
<dbReference type="SUPFAM" id="SSF53182">
    <property type="entry name" value="Pyrrolidone carboxyl peptidase (pyroglutamate aminopeptidase)"/>
    <property type="match status" value="1"/>
</dbReference>
<keyword evidence="2" id="KW-0963">Cytoplasm</keyword>
<comment type="caution">
    <text evidence="6">The sequence shown here is derived from an EMBL/GenBank/DDBJ whole genome shotgun (WGS) entry which is preliminary data.</text>
</comment>
<evidence type="ECO:0000313" key="6">
    <source>
        <dbReference type="EMBL" id="KAL1130296.1"/>
    </source>
</evidence>
<dbReference type="InterPro" id="IPR000816">
    <property type="entry name" value="Peptidase_C15"/>
</dbReference>
<evidence type="ECO:0000256" key="2">
    <source>
        <dbReference type="ARBA" id="ARBA00022490"/>
    </source>
</evidence>
<dbReference type="PRINTS" id="PR00706">
    <property type="entry name" value="PYROGLUPTASE"/>
</dbReference>
<evidence type="ECO:0000256" key="1">
    <source>
        <dbReference type="ARBA" id="ARBA00006641"/>
    </source>
</evidence>
<keyword evidence="3" id="KW-0645">Protease</keyword>
<keyword evidence="5" id="KW-0788">Thiol protease</keyword>
<comment type="similarity">
    <text evidence="1">Belongs to the peptidase C15 family.</text>
</comment>
<reference evidence="6 7" key="1">
    <citation type="submission" date="2024-07" db="EMBL/GenBank/DDBJ databases">
        <title>Chromosome-level genome assembly of the water stick insect Ranatra chinensis (Heteroptera: Nepidae).</title>
        <authorList>
            <person name="Liu X."/>
        </authorList>
    </citation>
    <scope>NUCLEOTIDE SEQUENCE [LARGE SCALE GENOMIC DNA]</scope>
    <source>
        <strain evidence="6">Cailab_2021Rc</strain>
        <tissue evidence="6">Muscle</tissue>
    </source>
</reference>
<name>A0ABD0YGH2_9HEMI</name>
<gene>
    <name evidence="6" type="ORF">AAG570_013234</name>
</gene>